<keyword evidence="1" id="KW-0812">Transmembrane</keyword>
<protein>
    <submittedName>
        <fullName evidence="2">Uncharacterized protein</fullName>
    </submittedName>
</protein>
<comment type="caution">
    <text evidence="2">The sequence shown here is derived from an EMBL/GenBank/DDBJ whole genome shotgun (WGS) entry which is preliminary data.</text>
</comment>
<dbReference type="AlphaFoldDB" id="A0A8B3S2H2"/>
<evidence type="ECO:0000313" key="2">
    <source>
        <dbReference type="EMBL" id="RZB31408.1"/>
    </source>
</evidence>
<evidence type="ECO:0000313" key="3">
    <source>
        <dbReference type="Proteomes" id="UP000291831"/>
    </source>
</evidence>
<evidence type="ECO:0000256" key="1">
    <source>
        <dbReference type="SAM" id="Phobius"/>
    </source>
</evidence>
<gene>
    <name evidence="2" type="ORF">AEth_00738</name>
</gene>
<keyword evidence="1" id="KW-0472">Membrane</keyword>
<feature type="transmembrane region" description="Helical" evidence="1">
    <location>
        <begin position="26"/>
        <end position="45"/>
    </location>
</feature>
<proteinExistence type="predicted"/>
<sequence>MLKNEVFMTFEISFTDLTLNGRHGGMGSPIFWLVKMTILIGGIGFKRYGRILN</sequence>
<dbReference type="EMBL" id="RPGO01000017">
    <property type="protein sequence ID" value="RZB31408.1"/>
    <property type="molecule type" value="Genomic_DNA"/>
</dbReference>
<organism evidence="2 3">
    <name type="scientific">Candidatus Argoarchaeum ethanivorans</name>
    <dbReference type="NCBI Taxonomy" id="2608793"/>
    <lineage>
        <taxon>Archaea</taxon>
        <taxon>Methanobacteriati</taxon>
        <taxon>Methanobacteriota</taxon>
        <taxon>Stenosarchaea group</taxon>
        <taxon>Methanomicrobia</taxon>
        <taxon>Methanosarcinales</taxon>
        <taxon>Methanosarcinales incertae sedis</taxon>
        <taxon>GOM Arc I cluster</taxon>
        <taxon>Candidatus Argoarchaeum</taxon>
    </lineage>
</organism>
<reference evidence="3" key="1">
    <citation type="submission" date="2019-01" db="EMBL/GenBank/DDBJ databases">
        <title>Anaerobic oxidation of ethane by archaea from a marine hydrocarbon seep.</title>
        <authorList>
            <person name="Musat F."/>
        </authorList>
    </citation>
    <scope>NUCLEOTIDE SEQUENCE [LARGE SCALE GENOMIC DNA]</scope>
</reference>
<keyword evidence="1" id="KW-1133">Transmembrane helix</keyword>
<dbReference type="Proteomes" id="UP000291831">
    <property type="component" value="Unassembled WGS sequence"/>
</dbReference>
<name>A0A8B3S2H2_9EURY</name>
<accession>A0A8B3S2H2</accession>